<keyword evidence="3" id="KW-1185">Reference proteome</keyword>
<name>A0ABV6MHK0_9ACTN</name>
<gene>
    <name evidence="2" type="ORF">ACFFIA_41200</name>
</gene>
<evidence type="ECO:0000313" key="2">
    <source>
        <dbReference type="EMBL" id="MFC0534034.1"/>
    </source>
</evidence>
<evidence type="ECO:0000313" key="3">
    <source>
        <dbReference type="Proteomes" id="UP001589867"/>
    </source>
</evidence>
<comment type="caution">
    <text evidence="2">The sequence shown here is derived from an EMBL/GenBank/DDBJ whole genome shotgun (WGS) entry which is preliminary data.</text>
</comment>
<dbReference type="EMBL" id="JBHLUH010000100">
    <property type="protein sequence ID" value="MFC0534034.1"/>
    <property type="molecule type" value="Genomic_DNA"/>
</dbReference>
<feature type="compositionally biased region" description="Low complexity" evidence="1">
    <location>
        <begin position="62"/>
        <end position="75"/>
    </location>
</feature>
<sequence>MTVPAGWTTRRPTLDDVTEILALVHASDLAAVGQADFSLDEVRYALAGSSTARSATRRTTSRARTSGGASGSTARPTFPGTV</sequence>
<dbReference type="RefSeq" id="WP_377262378.1">
    <property type="nucleotide sequence ID" value="NZ_JBHLUH010000100.1"/>
</dbReference>
<accession>A0ABV6MHK0</accession>
<evidence type="ECO:0000256" key="1">
    <source>
        <dbReference type="SAM" id="MobiDB-lite"/>
    </source>
</evidence>
<dbReference type="Proteomes" id="UP001589867">
    <property type="component" value="Unassembled WGS sequence"/>
</dbReference>
<protein>
    <recommendedName>
        <fullName evidence="4">N-acetyltransferase domain-containing protein</fullName>
    </recommendedName>
</protein>
<organism evidence="2 3">
    <name type="scientific">Phytohabitans kaempferiae</name>
    <dbReference type="NCBI Taxonomy" id="1620943"/>
    <lineage>
        <taxon>Bacteria</taxon>
        <taxon>Bacillati</taxon>
        <taxon>Actinomycetota</taxon>
        <taxon>Actinomycetes</taxon>
        <taxon>Micromonosporales</taxon>
        <taxon>Micromonosporaceae</taxon>
    </lineage>
</organism>
<evidence type="ECO:0008006" key="4">
    <source>
        <dbReference type="Google" id="ProtNLM"/>
    </source>
</evidence>
<feature type="region of interest" description="Disordered" evidence="1">
    <location>
        <begin position="49"/>
        <end position="82"/>
    </location>
</feature>
<reference evidence="2 3" key="1">
    <citation type="submission" date="2024-09" db="EMBL/GenBank/DDBJ databases">
        <authorList>
            <person name="Sun Q."/>
            <person name="Mori K."/>
        </authorList>
    </citation>
    <scope>NUCLEOTIDE SEQUENCE [LARGE SCALE GENOMIC DNA]</scope>
    <source>
        <strain evidence="2 3">TBRC 3947</strain>
    </source>
</reference>
<proteinExistence type="predicted"/>